<evidence type="ECO:0000259" key="2">
    <source>
        <dbReference type="PROSITE" id="PS51123"/>
    </source>
</evidence>
<feature type="domain" description="OmpA-like" evidence="2">
    <location>
        <begin position="18"/>
        <end position="136"/>
    </location>
</feature>
<keyword evidence="4" id="KW-1185">Reference proteome</keyword>
<dbReference type="EMBL" id="JAHESF010000012">
    <property type="protein sequence ID" value="MBT1698025.1"/>
    <property type="molecule type" value="Genomic_DNA"/>
</dbReference>
<dbReference type="Gene3D" id="3.30.1330.60">
    <property type="entry name" value="OmpA-like domain"/>
    <property type="match status" value="1"/>
</dbReference>
<reference evidence="3 4" key="1">
    <citation type="submission" date="2021-05" db="EMBL/GenBank/DDBJ databases">
        <title>A Polyphasic approach of four new species of the genus Ohtaekwangia: Ohtaekwangia histidinii sp. nov., Ohtaekwangia cretensis sp. nov., Ohtaekwangia indiensis sp. nov., Ohtaekwangia reichenbachii sp. nov. from diverse environment.</title>
        <authorList>
            <person name="Octaviana S."/>
        </authorList>
    </citation>
    <scope>NUCLEOTIDE SEQUENCE [LARGE SCALE GENOMIC DNA]</scope>
    <source>
        <strain evidence="3 4">PWU4</strain>
    </source>
</reference>
<evidence type="ECO:0000256" key="1">
    <source>
        <dbReference type="PROSITE-ProRule" id="PRU00473"/>
    </source>
</evidence>
<dbReference type="CDD" id="cd07185">
    <property type="entry name" value="OmpA_C-like"/>
    <property type="match status" value="1"/>
</dbReference>
<sequence length="137" mass="15731">MRLGIIILLWLLALVVSAQQSADEIRKSIYFGGGSYYISEDQGVDLHHWLDSIPNLLEKYDIHLISHTDPIGGKEYNEWLSRMRSGAVLGLLLQRAIPEHKITIKDWGLENAVYSNDSYEGMQMNRRVDVILYPIIF</sequence>
<dbReference type="InterPro" id="IPR036737">
    <property type="entry name" value="OmpA-like_sf"/>
</dbReference>
<dbReference type="RefSeq" id="WP_254163896.1">
    <property type="nucleotide sequence ID" value="NZ_JAHESF010000012.1"/>
</dbReference>
<comment type="caution">
    <text evidence="3">The sequence shown here is derived from an EMBL/GenBank/DDBJ whole genome shotgun (WGS) entry which is preliminary data.</text>
</comment>
<gene>
    <name evidence="3" type="ORF">KK083_14120</name>
</gene>
<dbReference type="InterPro" id="IPR006665">
    <property type="entry name" value="OmpA-like"/>
</dbReference>
<dbReference type="SUPFAM" id="SSF103088">
    <property type="entry name" value="OmpA-like"/>
    <property type="match status" value="1"/>
</dbReference>
<keyword evidence="1" id="KW-0472">Membrane</keyword>
<dbReference type="GO" id="GO:0016020">
    <property type="term" value="C:membrane"/>
    <property type="evidence" value="ECO:0007669"/>
    <property type="project" value="UniProtKB-UniRule"/>
</dbReference>
<protein>
    <submittedName>
        <fullName evidence="3">OmpA family protein</fullName>
    </submittedName>
</protein>
<dbReference type="PROSITE" id="PS51123">
    <property type="entry name" value="OMPA_2"/>
    <property type="match status" value="1"/>
</dbReference>
<dbReference type="AlphaFoldDB" id="A0AAP2DKJ8"/>
<organism evidence="3 4">
    <name type="scientific">Chryseosolibacter histidini</name>
    <dbReference type="NCBI Taxonomy" id="2782349"/>
    <lineage>
        <taxon>Bacteria</taxon>
        <taxon>Pseudomonadati</taxon>
        <taxon>Bacteroidota</taxon>
        <taxon>Cytophagia</taxon>
        <taxon>Cytophagales</taxon>
        <taxon>Chryseotaleaceae</taxon>
        <taxon>Chryseosolibacter</taxon>
    </lineage>
</organism>
<evidence type="ECO:0000313" key="4">
    <source>
        <dbReference type="Proteomes" id="UP001319200"/>
    </source>
</evidence>
<evidence type="ECO:0000313" key="3">
    <source>
        <dbReference type="EMBL" id="MBT1698025.1"/>
    </source>
</evidence>
<name>A0AAP2DKJ8_9BACT</name>
<accession>A0AAP2DKJ8</accession>
<dbReference type="Pfam" id="PF00691">
    <property type="entry name" value="OmpA"/>
    <property type="match status" value="1"/>
</dbReference>
<proteinExistence type="predicted"/>
<dbReference type="Proteomes" id="UP001319200">
    <property type="component" value="Unassembled WGS sequence"/>
</dbReference>